<feature type="region of interest" description="Disordered" evidence="1">
    <location>
        <begin position="133"/>
        <end position="184"/>
    </location>
</feature>
<feature type="compositionally biased region" description="Basic and acidic residues" evidence="1">
    <location>
        <begin position="80"/>
        <end position="107"/>
    </location>
</feature>
<proteinExistence type="predicted"/>
<dbReference type="AlphaFoldDB" id="A0AAV7TIT1"/>
<gene>
    <name evidence="2" type="ORF">NDU88_001805</name>
</gene>
<reference evidence="2" key="1">
    <citation type="journal article" date="2022" name="bioRxiv">
        <title>Sequencing and chromosome-scale assembly of the giantPleurodeles waltlgenome.</title>
        <authorList>
            <person name="Brown T."/>
            <person name="Elewa A."/>
            <person name="Iarovenko S."/>
            <person name="Subramanian E."/>
            <person name="Araus A.J."/>
            <person name="Petzold A."/>
            <person name="Susuki M."/>
            <person name="Suzuki K.-i.T."/>
            <person name="Hayashi T."/>
            <person name="Toyoda A."/>
            <person name="Oliveira C."/>
            <person name="Osipova E."/>
            <person name="Leigh N.D."/>
            <person name="Simon A."/>
            <person name="Yun M.H."/>
        </authorList>
    </citation>
    <scope>NUCLEOTIDE SEQUENCE</scope>
    <source>
        <strain evidence="2">20211129_DDA</strain>
        <tissue evidence="2">Liver</tissue>
    </source>
</reference>
<comment type="caution">
    <text evidence="2">The sequence shown here is derived from an EMBL/GenBank/DDBJ whole genome shotgun (WGS) entry which is preliminary data.</text>
</comment>
<feature type="compositionally biased region" description="Basic and acidic residues" evidence="1">
    <location>
        <begin position="17"/>
        <end position="37"/>
    </location>
</feature>
<protein>
    <submittedName>
        <fullName evidence="2">Uncharacterized protein</fullName>
    </submittedName>
</protein>
<dbReference type="EMBL" id="JANPWB010000006">
    <property type="protein sequence ID" value="KAJ1176527.1"/>
    <property type="molecule type" value="Genomic_DNA"/>
</dbReference>
<dbReference type="Proteomes" id="UP001066276">
    <property type="component" value="Chromosome 3_2"/>
</dbReference>
<feature type="compositionally biased region" description="Basic and acidic residues" evidence="1">
    <location>
        <begin position="159"/>
        <end position="170"/>
    </location>
</feature>
<feature type="compositionally biased region" description="Low complexity" evidence="1">
    <location>
        <begin position="70"/>
        <end position="79"/>
    </location>
</feature>
<accession>A0AAV7TIT1</accession>
<sequence>MRGCSRLSSNAALDSDWRCSRATEESVPRCRGDKEDGAYPMTPDFRIPGVVKRVKGLQCGVEEEEDAEAPGEMADGGAEQTERRAGNLDVPREAADSVEEGRLEETRRNRHVPGGAWLSKVRSFFKGQLIGKQKSWVRGEEGRDGEEGAERGAAGRGQGSDRRYREKDSRGSNNSESSNTLFSP</sequence>
<feature type="region of interest" description="Disordered" evidence="1">
    <location>
        <begin position="17"/>
        <end position="43"/>
    </location>
</feature>
<evidence type="ECO:0000313" key="2">
    <source>
        <dbReference type="EMBL" id="KAJ1176527.1"/>
    </source>
</evidence>
<feature type="compositionally biased region" description="Polar residues" evidence="1">
    <location>
        <begin position="171"/>
        <end position="184"/>
    </location>
</feature>
<feature type="compositionally biased region" description="Basic and acidic residues" evidence="1">
    <location>
        <begin position="137"/>
        <end position="150"/>
    </location>
</feature>
<evidence type="ECO:0000256" key="1">
    <source>
        <dbReference type="SAM" id="MobiDB-lite"/>
    </source>
</evidence>
<name>A0AAV7TIT1_PLEWA</name>
<evidence type="ECO:0000313" key="3">
    <source>
        <dbReference type="Proteomes" id="UP001066276"/>
    </source>
</evidence>
<feature type="region of interest" description="Disordered" evidence="1">
    <location>
        <begin position="61"/>
        <end position="109"/>
    </location>
</feature>
<keyword evidence="3" id="KW-1185">Reference proteome</keyword>
<organism evidence="2 3">
    <name type="scientific">Pleurodeles waltl</name>
    <name type="common">Iberian ribbed newt</name>
    <dbReference type="NCBI Taxonomy" id="8319"/>
    <lineage>
        <taxon>Eukaryota</taxon>
        <taxon>Metazoa</taxon>
        <taxon>Chordata</taxon>
        <taxon>Craniata</taxon>
        <taxon>Vertebrata</taxon>
        <taxon>Euteleostomi</taxon>
        <taxon>Amphibia</taxon>
        <taxon>Batrachia</taxon>
        <taxon>Caudata</taxon>
        <taxon>Salamandroidea</taxon>
        <taxon>Salamandridae</taxon>
        <taxon>Pleurodelinae</taxon>
        <taxon>Pleurodeles</taxon>
    </lineage>
</organism>